<proteinExistence type="predicted"/>
<gene>
    <name evidence="2" type="ORF">BJ085DRAFT_41393</name>
</gene>
<evidence type="ECO:0000256" key="1">
    <source>
        <dbReference type="SAM" id="MobiDB-lite"/>
    </source>
</evidence>
<evidence type="ECO:0000313" key="3">
    <source>
        <dbReference type="Proteomes" id="UP000268162"/>
    </source>
</evidence>
<accession>A0A4P9ZXK1</accession>
<dbReference type="AlphaFoldDB" id="A0A4P9ZXK1"/>
<keyword evidence="3" id="KW-1185">Reference proteome</keyword>
<name>A0A4P9ZXK1_9FUNG</name>
<dbReference type="Proteomes" id="UP000268162">
    <property type="component" value="Unassembled WGS sequence"/>
</dbReference>
<evidence type="ECO:0000313" key="2">
    <source>
        <dbReference type="EMBL" id="RKP37761.1"/>
    </source>
</evidence>
<feature type="region of interest" description="Disordered" evidence="1">
    <location>
        <begin position="125"/>
        <end position="164"/>
    </location>
</feature>
<organism evidence="2 3">
    <name type="scientific">Dimargaris cristalligena</name>
    <dbReference type="NCBI Taxonomy" id="215637"/>
    <lineage>
        <taxon>Eukaryota</taxon>
        <taxon>Fungi</taxon>
        <taxon>Fungi incertae sedis</taxon>
        <taxon>Zoopagomycota</taxon>
        <taxon>Kickxellomycotina</taxon>
        <taxon>Dimargaritomycetes</taxon>
        <taxon>Dimargaritales</taxon>
        <taxon>Dimargaritaceae</taxon>
        <taxon>Dimargaris</taxon>
    </lineage>
</organism>
<dbReference type="EMBL" id="ML002450">
    <property type="protein sequence ID" value="RKP37761.1"/>
    <property type="molecule type" value="Genomic_DNA"/>
</dbReference>
<feature type="region of interest" description="Disordered" evidence="1">
    <location>
        <begin position="295"/>
        <end position="382"/>
    </location>
</feature>
<sequence length="382" mass="42420">MSFCGPDGPDGQKKSSRSIDDFSPSELQEFFQKYYGSDAPSTAPMQKSHTVGCRSGANRGGSIDITNWYDDLPSDNNRFHYHSSAGDLSSKVSKESLSPPFSSVYTSGPFRDRWFTVKVQSASPRSREYSPWTQPQVEEVEEEEEEAKVPSPLPVPRVHTERPPNTFHGRFYQSRANNGWSLGNNNSAFNNPRSYRNNHSNITNDPTENGGNRFNTVDPEPSSPPIETFYPSPTSPNTKHCHYNFSENYTESDTPDGGSSEPPPCVRPSFTEPWSLASGLPPGLMLGNQPGSFSFSYRTGPDGETYVEGARHTGNHHHHPPHSAPAVRRQGPILSPEERQASEAAFRNPSITNEDRSLLSRVAENSKHLLPKRGRRGRGRGK</sequence>
<feature type="compositionally biased region" description="Basic and acidic residues" evidence="1">
    <location>
        <begin position="10"/>
        <end position="20"/>
    </location>
</feature>
<reference evidence="3" key="1">
    <citation type="journal article" date="2018" name="Nat. Microbiol.">
        <title>Leveraging single-cell genomics to expand the fungal tree of life.</title>
        <authorList>
            <person name="Ahrendt S.R."/>
            <person name="Quandt C.A."/>
            <person name="Ciobanu D."/>
            <person name="Clum A."/>
            <person name="Salamov A."/>
            <person name="Andreopoulos B."/>
            <person name="Cheng J.F."/>
            <person name="Woyke T."/>
            <person name="Pelin A."/>
            <person name="Henrissat B."/>
            <person name="Reynolds N.K."/>
            <person name="Benny G.L."/>
            <person name="Smith M.E."/>
            <person name="James T.Y."/>
            <person name="Grigoriev I.V."/>
        </authorList>
    </citation>
    <scope>NUCLEOTIDE SEQUENCE [LARGE SCALE GENOMIC DNA]</scope>
    <source>
        <strain evidence="3">RSA 468</strain>
    </source>
</reference>
<feature type="region of interest" description="Disordered" evidence="1">
    <location>
        <begin position="1"/>
        <end position="22"/>
    </location>
</feature>
<feature type="compositionally biased region" description="Polar residues" evidence="1">
    <location>
        <begin position="191"/>
        <end position="215"/>
    </location>
</feature>
<feature type="region of interest" description="Disordered" evidence="1">
    <location>
        <begin position="191"/>
        <end position="270"/>
    </location>
</feature>
<feature type="compositionally biased region" description="Basic residues" evidence="1">
    <location>
        <begin position="369"/>
        <end position="382"/>
    </location>
</feature>
<feature type="region of interest" description="Disordered" evidence="1">
    <location>
        <begin position="38"/>
        <end position="62"/>
    </location>
</feature>
<protein>
    <submittedName>
        <fullName evidence="2">Uncharacterized protein</fullName>
    </submittedName>
</protein>
<feature type="compositionally biased region" description="Polar residues" evidence="1">
    <location>
        <begin position="39"/>
        <end position="49"/>
    </location>
</feature>